<name>D8K6M3_NITWC</name>
<evidence type="ECO:0000259" key="7">
    <source>
        <dbReference type="Pfam" id="PF25973"/>
    </source>
</evidence>
<keyword evidence="4" id="KW-0812">Transmembrane</keyword>
<feature type="domain" description="CzcB-like alpha-helical hairpin" evidence="5">
    <location>
        <begin position="132"/>
        <end position="191"/>
    </location>
</feature>
<dbReference type="PANTHER" id="PTHR30097">
    <property type="entry name" value="CATION EFFLUX SYSTEM PROTEIN CUSB"/>
    <property type="match status" value="1"/>
</dbReference>
<dbReference type="GO" id="GO:0046914">
    <property type="term" value="F:transition metal ion binding"/>
    <property type="evidence" value="ECO:0007669"/>
    <property type="project" value="TreeGrafter"/>
</dbReference>
<feature type="domain" description="CzcB-like barrel-sandwich hybrid" evidence="7">
    <location>
        <begin position="93"/>
        <end position="245"/>
    </location>
</feature>
<gene>
    <name evidence="9" type="ordered locus">Nwat_1673</name>
</gene>
<dbReference type="GO" id="GO:0015679">
    <property type="term" value="P:plasma membrane copper ion transport"/>
    <property type="evidence" value="ECO:0007669"/>
    <property type="project" value="TreeGrafter"/>
</dbReference>
<evidence type="ECO:0000313" key="9">
    <source>
        <dbReference type="EMBL" id="ADJ28550.1"/>
    </source>
</evidence>
<dbReference type="Gene3D" id="2.40.30.170">
    <property type="match status" value="1"/>
</dbReference>
<organism evidence="9 10">
    <name type="scientific">Nitrosococcus watsoni (strain C-113)</name>
    <dbReference type="NCBI Taxonomy" id="105559"/>
    <lineage>
        <taxon>Bacteria</taxon>
        <taxon>Pseudomonadati</taxon>
        <taxon>Pseudomonadota</taxon>
        <taxon>Gammaproteobacteria</taxon>
        <taxon>Chromatiales</taxon>
        <taxon>Chromatiaceae</taxon>
        <taxon>Nitrosococcus</taxon>
    </lineage>
</organism>
<dbReference type="Pfam" id="PF25975">
    <property type="entry name" value="CzcB_C"/>
    <property type="match status" value="1"/>
</dbReference>
<dbReference type="SUPFAM" id="SSF111369">
    <property type="entry name" value="HlyD-like secretion proteins"/>
    <property type="match status" value="1"/>
</dbReference>
<dbReference type="InterPro" id="IPR058647">
    <property type="entry name" value="BSH_CzcB-like"/>
</dbReference>
<dbReference type="Gene3D" id="2.40.420.20">
    <property type="match status" value="1"/>
</dbReference>
<dbReference type="KEGG" id="nwa:Nwat_1673"/>
<dbReference type="HOGENOM" id="CLU_018816_13_0_6"/>
<evidence type="ECO:0000259" key="5">
    <source>
        <dbReference type="Pfam" id="PF25893"/>
    </source>
</evidence>
<keyword evidence="4" id="KW-0472">Membrane</keyword>
<dbReference type="PANTHER" id="PTHR30097:SF4">
    <property type="entry name" value="SLR6042 PROTEIN"/>
    <property type="match status" value="1"/>
</dbReference>
<dbReference type="STRING" id="105559.Nwat_1673"/>
<dbReference type="Pfam" id="PF25973">
    <property type="entry name" value="BSH_CzcB"/>
    <property type="match status" value="1"/>
</dbReference>
<dbReference type="GO" id="GO:0016020">
    <property type="term" value="C:membrane"/>
    <property type="evidence" value="ECO:0007669"/>
    <property type="project" value="InterPro"/>
</dbReference>
<dbReference type="Gene3D" id="1.10.287.470">
    <property type="entry name" value="Helix hairpin bin"/>
    <property type="match status" value="1"/>
</dbReference>
<dbReference type="InterPro" id="IPR058648">
    <property type="entry name" value="HH_CzcB-like"/>
</dbReference>
<dbReference type="InterPro" id="IPR058792">
    <property type="entry name" value="Beta-barrel_RND_2"/>
</dbReference>
<dbReference type="GO" id="GO:0030288">
    <property type="term" value="C:outer membrane-bounded periplasmic space"/>
    <property type="evidence" value="ECO:0007669"/>
    <property type="project" value="TreeGrafter"/>
</dbReference>
<keyword evidence="10" id="KW-1185">Reference proteome</keyword>
<dbReference type="eggNOG" id="COG0845">
    <property type="taxonomic scope" value="Bacteria"/>
</dbReference>
<feature type="domain" description="CusB-like beta-barrel" evidence="6">
    <location>
        <begin position="248"/>
        <end position="324"/>
    </location>
</feature>
<accession>D8K6M3</accession>
<dbReference type="OrthoDB" id="9806939at2"/>
<comment type="similarity">
    <text evidence="1">Belongs to the membrane fusion protein (MFP) (TC 8.A.1) family.</text>
</comment>
<dbReference type="InterPro" id="IPR058649">
    <property type="entry name" value="CzcB_C"/>
</dbReference>
<feature type="compositionally biased region" description="Polar residues" evidence="3">
    <location>
        <begin position="34"/>
        <end position="48"/>
    </location>
</feature>
<evidence type="ECO:0000256" key="1">
    <source>
        <dbReference type="ARBA" id="ARBA00009477"/>
    </source>
</evidence>
<dbReference type="Pfam" id="PF25954">
    <property type="entry name" value="Beta-barrel_RND_2"/>
    <property type="match status" value="1"/>
</dbReference>
<dbReference type="Proteomes" id="UP000000393">
    <property type="component" value="Chromosome"/>
</dbReference>
<dbReference type="InterPro" id="IPR006143">
    <property type="entry name" value="RND_pump_MFP"/>
</dbReference>
<protein>
    <submittedName>
        <fullName evidence="9">Efflux transporter, RND family, MFP subunit</fullName>
    </submittedName>
</protein>
<sequence>MKNKTLLTVLSIIGMGLLLGWFILQMKPPHVNEKSTPSANQQAQTKTNSPEEKYIALTPEAQQKAGIRVKVAGPVQIKTVLELPGEIQFNENRVAHVVPRVEGVITAAYKHLGAPVEKGELIAVLESRELADLKSQYYTAIKRRELAQITFDREARLWREKVSAEQDYLAAKTALAEANIVVTAAAQRLLALGLTQDALDTIPQESQSKLSRYPIRAPFDGRVVRKHVVRGEAVKADAELFMIADLSTVWGTITVYTEDLNQVHLGQKVTVRSEELGLEATGTISYLGYLIDAQTRSTQAHVDIPNPEERWRPGLFVTVEVAEKKIPVPVAVAAEAIQTYRNQPVVFVQHGNGFEVRPITLGRRSGNGQWIEMVNGLSAGERYAADNSFVLKSELGEAMAPQ</sequence>
<dbReference type="FunFam" id="2.40.30.170:FF:000010">
    <property type="entry name" value="Efflux RND transporter periplasmic adaptor subunit"/>
    <property type="match status" value="1"/>
</dbReference>
<proteinExistence type="inferred from homology"/>
<dbReference type="RefSeq" id="WP_013220642.1">
    <property type="nucleotide sequence ID" value="NC_014315.1"/>
</dbReference>
<dbReference type="NCBIfam" id="TIGR01730">
    <property type="entry name" value="RND_mfp"/>
    <property type="match status" value="1"/>
</dbReference>
<feature type="transmembrane region" description="Helical" evidence="4">
    <location>
        <begin position="6"/>
        <end position="24"/>
    </location>
</feature>
<feature type="region of interest" description="Disordered" evidence="3">
    <location>
        <begin position="32"/>
        <end position="51"/>
    </location>
</feature>
<evidence type="ECO:0000256" key="4">
    <source>
        <dbReference type="SAM" id="Phobius"/>
    </source>
</evidence>
<feature type="domain" description="CzcB-like C-terminal circularly permuted SH3-like" evidence="8">
    <location>
        <begin position="330"/>
        <end position="392"/>
    </location>
</feature>
<keyword evidence="4" id="KW-1133">Transmembrane helix</keyword>
<dbReference type="Gene3D" id="2.40.50.100">
    <property type="match status" value="1"/>
</dbReference>
<dbReference type="Pfam" id="PF25893">
    <property type="entry name" value="HH_CzcB"/>
    <property type="match status" value="1"/>
</dbReference>
<evidence type="ECO:0000259" key="6">
    <source>
        <dbReference type="Pfam" id="PF25954"/>
    </source>
</evidence>
<dbReference type="GO" id="GO:0022857">
    <property type="term" value="F:transmembrane transporter activity"/>
    <property type="evidence" value="ECO:0007669"/>
    <property type="project" value="InterPro"/>
</dbReference>
<evidence type="ECO:0000259" key="8">
    <source>
        <dbReference type="Pfam" id="PF25975"/>
    </source>
</evidence>
<keyword evidence="2" id="KW-0813">Transport</keyword>
<evidence type="ECO:0000313" key="10">
    <source>
        <dbReference type="Proteomes" id="UP000000393"/>
    </source>
</evidence>
<evidence type="ECO:0000256" key="2">
    <source>
        <dbReference type="ARBA" id="ARBA00022448"/>
    </source>
</evidence>
<dbReference type="GO" id="GO:0060003">
    <property type="term" value="P:copper ion export"/>
    <property type="evidence" value="ECO:0007669"/>
    <property type="project" value="TreeGrafter"/>
</dbReference>
<evidence type="ECO:0000256" key="3">
    <source>
        <dbReference type="SAM" id="MobiDB-lite"/>
    </source>
</evidence>
<dbReference type="AlphaFoldDB" id="D8K6M3"/>
<dbReference type="EMBL" id="CP002086">
    <property type="protein sequence ID" value="ADJ28550.1"/>
    <property type="molecule type" value="Genomic_DNA"/>
</dbReference>
<dbReference type="InterPro" id="IPR051909">
    <property type="entry name" value="MFP_Cation_Efflux"/>
</dbReference>
<reference evidence="9 10" key="1">
    <citation type="submission" date="2010-06" db="EMBL/GenBank/DDBJ databases">
        <title>Complete sequence of chromosome of Nitrosococcus watsoni C-113.</title>
        <authorList>
            <consortium name="US DOE Joint Genome Institute"/>
            <person name="Lucas S."/>
            <person name="Copeland A."/>
            <person name="Lapidus A."/>
            <person name="Cheng J.-F."/>
            <person name="Bruce D."/>
            <person name="Goodwin L."/>
            <person name="Pitluck S."/>
            <person name="Malfatti S.A."/>
            <person name="Chain P.S.G."/>
            <person name="Land M."/>
            <person name="Hauser L."/>
            <person name="Kyrpides N."/>
            <person name="Ivanova N."/>
            <person name="Cambell M.A."/>
            <person name="Heidelberg J.F."/>
            <person name="Klotz M.G."/>
            <person name="Woyke T."/>
        </authorList>
    </citation>
    <scope>NUCLEOTIDE SEQUENCE [LARGE SCALE GENOMIC DNA]</scope>
    <source>
        <strain evidence="9 10">C-113</strain>
    </source>
</reference>